<dbReference type="RefSeq" id="WP_164365642.1">
    <property type="nucleotide sequence ID" value="NZ_CP066776.1"/>
</dbReference>
<dbReference type="Gene3D" id="3.30.200.20">
    <property type="entry name" value="Phosphorylase Kinase, domain 1"/>
    <property type="match status" value="1"/>
</dbReference>
<gene>
    <name evidence="2" type="ORF">G3M56_003450</name>
</gene>
<dbReference type="InterPro" id="IPR011009">
    <property type="entry name" value="Kinase-like_dom_sf"/>
</dbReference>
<dbReference type="PANTHER" id="PTHR23150">
    <property type="entry name" value="SULFATASE MODIFYING FACTOR 1, 2"/>
    <property type="match status" value="1"/>
</dbReference>
<dbReference type="KEGG" id="soa:G3M56_003450"/>
<proteinExistence type="predicted"/>
<dbReference type="InterPro" id="IPR005532">
    <property type="entry name" value="SUMF_dom"/>
</dbReference>
<keyword evidence="3" id="KW-1185">Reference proteome</keyword>
<dbReference type="GO" id="GO:0120147">
    <property type="term" value="F:formylglycine-generating oxidase activity"/>
    <property type="evidence" value="ECO:0007669"/>
    <property type="project" value="TreeGrafter"/>
</dbReference>
<dbReference type="Gene3D" id="3.90.1580.10">
    <property type="entry name" value="paralog of FGE (formylglycine-generating enzyme)"/>
    <property type="match status" value="1"/>
</dbReference>
<organism evidence="2 3">
    <name type="scientific">Sulfuriroseicoccus oceanibius</name>
    <dbReference type="NCBI Taxonomy" id="2707525"/>
    <lineage>
        <taxon>Bacteria</taxon>
        <taxon>Pseudomonadati</taxon>
        <taxon>Verrucomicrobiota</taxon>
        <taxon>Verrucomicrobiia</taxon>
        <taxon>Verrucomicrobiales</taxon>
        <taxon>Verrucomicrobiaceae</taxon>
        <taxon>Sulfuriroseicoccus</taxon>
    </lineage>
</organism>
<name>A0A6B3L7K9_9BACT</name>
<dbReference type="PANTHER" id="PTHR23150:SF19">
    <property type="entry name" value="FORMYLGLYCINE-GENERATING ENZYME"/>
    <property type="match status" value="1"/>
</dbReference>
<evidence type="ECO:0000313" key="3">
    <source>
        <dbReference type="Proteomes" id="UP000475117"/>
    </source>
</evidence>
<sequence length="651" mass="71739">MSILVYSPHGSASDHICGRLSHSTDQTPGLEITRCASAAEFTGFVAAAAEIPKALITHDEHFDTLLDALEPFLESMRLIVLAEHDLIPDLQQRLGSHPVMPLPGTGYALRVMLSEHPANDPACRLDEFQLAQLLSYGRMTHTFEATQTSIERPVFLHLLNHEHTHDAQVRREFLEDIQAKAKANHGSIIPVFQAIDNGIQLYYTEEHLLYDTLADRIRNKEPIEPTLAVHIVRAAASVLLHLLGLKVNSHQLEPEHIFLIQEAKDHCRIENTAYAGTASEEQLLQNLRNLLPAIIQSIDSAAPHATEVIDWLDQMMSQGTAPSGLRSTSIAARELLAKLEGRATAITVRPQDQSFVPKRAGGPGRPLPQKKKSPVPWIVAAVLAAVGLIVGLKLTGSNPAAPELPANIDLEEMVQIKGGSYRRDNASNPIKIETFWLSAHEVTIGQYAEFLDYLESSEDSDYLNHRNQPSTKRNHVPANWSVYYPLATAGGNYQGHKLTLHHPVFGVDWWDAYAYARWRGRRLPSEEEWEFAALGNPPRKYPWGHQWKPAFANTGADSRDGSVDGSAMTSAVYHPAADRTPEGVMGLAGNVAEWTASEVPDPSDPDLKAPVVKGGSYYAESVDLTARSLPTNRSSHAPYVGFRTATSRNPD</sequence>
<dbReference type="SUPFAM" id="SSF56436">
    <property type="entry name" value="C-type lectin-like"/>
    <property type="match status" value="1"/>
</dbReference>
<dbReference type="Proteomes" id="UP000475117">
    <property type="component" value="Chromosome"/>
</dbReference>
<dbReference type="SUPFAM" id="SSF56112">
    <property type="entry name" value="Protein kinase-like (PK-like)"/>
    <property type="match status" value="1"/>
</dbReference>
<accession>A0A6B3L7K9</accession>
<evidence type="ECO:0000313" key="2">
    <source>
        <dbReference type="EMBL" id="QQL45659.1"/>
    </source>
</evidence>
<dbReference type="AlphaFoldDB" id="A0A6B3L7K9"/>
<dbReference type="Pfam" id="PF03781">
    <property type="entry name" value="FGE-sulfatase"/>
    <property type="match status" value="1"/>
</dbReference>
<dbReference type="InterPro" id="IPR042095">
    <property type="entry name" value="SUMF_sf"/>
</dbReference>
<dbReference type="InterPro" id="IPR051043">
    <property type="entry name" value="Sulfatase_Mod_Factor_Kinase"/>
</dbReference>
<feature type="domain" description="Sulfatase-modifying factor enzyme-like" evidence="1">
    <location>
        <begin position="411"/>
        <end position="645"/>
    </location>
</feature>
<dbReference type="InterPro" id="IPR016187">
    <property type="entry name" value="CTDL_fold"/>
</dbReference>
<protein>
    <submittedName>
        <fullName evidence="2">SUMF1/EgtB/PvdO family nonheme iron enzyme</fullName>
    </submittedName>
</protein>
<evidence type="ECO:0000259" key="1">
    <source>
        <dbReference type="Pfam" id="PF03781"/>
    </source>
</evidence>
<reference evidence="2 3" key="1">
    <citation type="submission" date="2020-12" db="EMBL/GenBank/DDBJ databases">
        <title>Sulforoseuscoccus oceanibium gen. nov., sp. nov., a representative of the phylum Verrucomicrobia with special cytoplasmic membrane, and proposal of Sulforoseuscoccusaceae fam. nov.</title>
        <authorList>
            <person name="Xi F."/>
        </authorList>
    </citation>
    <scope>NUCLEOTIDE SEQUENCE [LARGE SCALE GENOMIC DNA]</scope>
    <source>
        <strain evidence="2 3">T37</strain>
    </source>
</reference>
<dbReference type="EMBL" id="CP066776">
    <property type="protein sequence ID" value="QQL45659.1"/>
    <property type="molecule type" value="Genomic_DNA"/>
</dbReference>